<sequence>MHAKKTHLCTSTQEVEGTSLTSTQLTSCSNNKRVFLLLTYAKHNVNGDLLYD</sequence>
<organism evidence="1 2">
    <name type="scientific">Pangasius djambal</name>
    <dbReference type="NCBI Taxonomy" id="1691987"/>
    <lineage>
        <taxon>Eukaryota</taxon>
        <taxon>Metazoa</taxon>
        <taxon>Chordata</taxon>
        <taxon>Craniata</taxon>
        <taxon>Vertebrata</taxon>
        <taxon>Euteleostomi</taxon>
        <taxon>Actinopterygii</taxon>
        <taxon>Neopterygii</taxon>
        <taxon>Teleostei</taxon>
        <taxon>Ostariophysi</taxon>
        <taxon>Siluriformes</taxon>
        <taxon>Pangasiidae</taxon>
        <taxon>Pangasius</taxon>
    </lineage>
</organism>
<evidence type="ECO:0000313" key="1">
    <source>
        <dbReference type="EMBL" id="MCJ8743613.1"/>
    </source>
</evidence>
<protein>
    <submittedName>
        <fullName evidence="1">Uncharacterized protein</fullName>
    </submittedName>
</protein>
<name>A0ACC5Z776_9TELE</name>
<reference evidence="1" key="1">
    <citation type="submission" date="2020-02" db="EMBL/GenBank/DDBJ databases">
        <title>Genome sequencing of the panga catfish, Pangasius djambal.</title>
        <authorList>
            <person name="Wen M."/>
            <person name="Zahm M."/>
            <person name="Roques C."/>
            <person name="Cabau C."/>
            <person name="Klopp C."/>
            <person name="Donnadieu C."/>
            <person name="Jouanno E."/>
            <person name="Avarre J.-C."/>
            <person name="Campet M."/>
            <person name="Ha T."/>
            <person name="Dugue R."/>
            <person name="Lampietro C."/>
            <person name="Louis A."/>
            <person name="Herpin A."/>
            <person name="Echchiki A."/>
            <person name="Berthelot C."/>
            <person name="Parey E."/>
            <person name="Roest-Crollius H."/>
            <person name="Braasch I."/>
            <person name="Postlethwait J.H."/>
            <person name="Bobe J."/>
            <person name="Montfort J."/>
            <person name="Bouchez O."/>
            <person name="Begum T."/>
            <person name="Schartl M."/>
            <person name="Gustiano R."/>
            <person name="Guiguen Y."/>
        </authorList>
    </citation>
    <scope>NUCLEOTIDE SEQUENCE</scope>
    <source>
        <strain evidence="1">Pdj_M5554</strain>
    </source>
</reference>
<evidence type="ECO:0000313" key="2">
    <source>
        <dbReference type="Proteomes" id="UP000830395"/>
    </source>
</evidence>
<proteinExistence type="predicted"/>
<gene>
    <name evidence="1" type="ORF">PDJAM_G00096180</name>
</gene>
<keyword evidence="2" id="KW-1185">Reference proteome</keyword>
<feature type="non-terminal residue" evidence="1">
    <location>
        <position position="52"/>
    </location>
</feature>
<dbReference type="EMBL" id="CM040993">
    <property type="protein sequence ID" value="MCJ8743613.1"/>
    <property type="molecule type" value="Genomic_DNA"/>
</dbReference>
<accession>A0ACC5Z776</accession>
<comment type="caution">
    <text evidence="1">The sequence shown here is derived from an EMBL/GenBank/DDBJ whole genome shotgun (WGS) entry which is preliminary data.</text>
</comment>
<dbReference type="Proteomes" id="UP000830395">
    <property type="component" value="Chromosome 19"/>
</dbReference>